<evidence type="ECO:0000256" key="8">
    <source>
        <dbReference type="ARBA" id="ARBA00023180"/>
    </source>
</evidence>
<reference evidence="12 13" key="1">
    <citation type="journal article" date="2018" name="Genome Biol. Evol.">
        <title>Multiple Roots of Fruiting Body Formation in Amoebozoa.</title>
        <authorList>
            <person name="Hillmann F."/>
            <person name="Forbes G."/>
            <person name="Novohradska S."/>
            <person name="Ferling I."/>
            <person name="Riege K."/>
            <person name="Groth M."/>
            <person name="Westermann M."/>
            <person name="Marz M."/>
            <person name="Spaller T."/>
            <person name="Winckler T."/>
            <person name="Schaap P."/>
            <person name="Glockner G."/>
        </authorList>
    </citation>
    <scope>NUCLEOTIDE SEQUENCE [LARGE SCALE GENOMIC DNA]</scope>
    <source>
        <strain evidence="12 13">Jena</strain>
    </source>
</reference>
<dbReference type="PANTHER" id="PTHR48052:SF8">
    <property type="entry name" value="LRR RECEPTOR-LIKE SERINE_THREONINE-PROTEIN KINASE FLS2"/>
    <property type="match status" value="1"/>
</dbReference>
<keyword evidence="3 10" id="KW-0812">Transmembrane</keyword>
<evidence type="ECO:0000313" key="13">
    <source>
        <dbReference type="Proteomes" id="UP000241769"/>
    </source>
</evidence>
<dbReference type="Gene3D" id="3.80.10.10">
    <property type="entry name" value="Ribonuclease Inhibitor"/>
    <property type="match status" value="3"/>
</dbReference>
<feature type="transmembrane region" description="Helical" evidence="10">
    <location>
        <begin position="780"/>
        <end position="799"/>
    </location>
</feature>
<dbReference type="InterPro" id="IPR001611">
    <property type="entry name" value="Leu-rich_rpt"/>
</dbReference>
<keyword evidence="2" id="KW-1003">Cell membrane</keyword>
<keyword evidence="7" id="KW-0675">Receptor</keyword>
<dbReference type="OrthoDB" id="26095at2759"/>
<feature type="transmembrane region" description="Helical" evidence="10">
    <location>
        <begin position="746"/>
        <end position="768"/>
    </location>
</feature>
<dbReference type="InterPro" id="IPR010308">
    <property type="entry name" value="TRP_C"/>
</dbReference>
<dbReference type="PROSITE" id="PS51450">
    <property type="entry name" value="LRR"/>
    <property type="match status" value="1"/>
</dbReference>
<comment type="caution">
    <text evidence="12">The sequence shown here is derived from an EMBL/GenBank/DDBJ whole genome shotgun (WGS) entry which is preliminary data.</text>
</comment>
<keyword evidence="6 10" id="KW-0472">Membrane</keyword>
<proteinExistence type="predicted"/>
<feature type="transmembrane region" description="Helical" evidence="10">
    <location>
        <begin position="833"/>
        <end position="854"/>
    </location>
</feature>
<dbReference type="InterPro" id="IPR032675">
    <property type="entry name" value="LRR_dom_sf"/>
</dbReference>
<evidence type="ECO:0000256" key="10">
    <source>
        <dbReference type="SAM" id="Phobius"/>
    </source>
</evidence>
<feature type="transmembrane region" description="Helical" evidence="10">
    <location>
        <begin position="1001"/>
        <end position="1022"/>
    </location>
</feature>
<dbReference type="Pfam" id="PF00560">
    <property type="entry name" value="LRR_1"/>
    <property type="match status" value="2"/>
</dbReference>
<evidence type="ECO:0000256" key="2">
    <source>
        <dbReference type="ARBA" id="ARBA00022475"/>
    </source>
</evidence>
<keyword evidence="13" id="KW-1185">Reference proteome</keyword>
<accession>A0A2P6NJT0</accession>
<dbReference type="Pfam" id="PF06011">
    <property type="entry name" value="TRP"/>
    <property type="match status" value="1"/>
</dbReference>
<dbReference type="InParanoid" id="A0A2P6NJT0"/>
<feature type="transmembrane region" description="Helical" evidence="10">
    <location>
        <begin position="975"/>
        <end position="995"/>
    </location>
</feature>
<comment type="subcellular location">
    <subcellularLocation>
        <location evidence="1">Cell membrane</location>
    </subcellularLocation>
    <subcellularLocation>
        <location evidence="9">Endomembrane system</location>
        <topology evidence="9">Single-pass membrane protein</topology>
    </subcellularLocation>
</comment>
<dbReference type="SUPFAM" id="SSF52047">
    <property type="entry name" value="RNI-like"/>
    <property type="match status" value="1"/>
</dbReference>
<dbReference type="EMBL" id="MDYQ01000067">
    <property type="protein sequence ID" value="PRP84213.1"/>
    <property type="molecule type" value="Genomic_DNA"/>
</dbReference>
<evidence type="ECO:0000256" key="3">
    <source>
        <dbReference type="ARBA" id="ARBA00022692"/>
    </source>
</evidence>
<evidence type="ECO:0000259" key="11">
    <source>
        <dbReference type="Pfam" id="PF06011"/>
    </source>
</evidence>
<evidence type="ECO:0000256" key="1">
    <source>
        <dbReference type="ARBA" id="ARBA00004236"/>
    </source>
</evidence>
<evidence type="ECO:0000256" key="6">
    <source>
        <dbReference type="ARBA" id="ARBA00023136"/>
    </source>
</evidence>
<feature type="transmembrane region" description="Helical" evidence="10">
    <location>
        <begin position="874"/>
        <end position="894"/>
    </location>
</feature>
<dbReference type="PANTHER" id="PTHR48052">
    <property type="entry name" value="UNNAMED PRODUCT"/>
    <property type="match status" value="1"/>
</dbReference>
<protein>
    <submittedName>
        <fullName evidence="12">Leucine-rich repeat-containing protein</fullName>
    </submittedName>
</protein>
<keyword evidence="5 10" id="KW-1133">Transmembrane helix</keyword>
<name>A0A2P6NJT0_9EUKA</name>
<evidence type="ECO:0000256" key="4">
    <source>
        <dbReference type="ARBA" id="ARBA00022729"/>
    </source>
</evidence>
<keyword evidence="4" id="KW-0732">Signal</keyword>
<gene>
    <name evidence="12" type="ORF">PROFUN_08413</name>
</gene>
<sequence length="1152" mass="126855">MHALIVLFVAAASAIYIDSPSGITGYYESWPVVVCGPLAPPQGLTARLVKPHPQDPYLCGTMPVTVDYQGAIVVAPVGPCGDNEKAITGKRYNASAVIELYPLGTPITPYDQDDIYVLNGGIDLDLTVIPMYVVTPDQFKDVTDALDRNETIYGTLKSSPLVASQRSALIDIVKTLDITGNWRDLNPLLKKLVSGDKSAATDPCLTPYRDVSILCDMKGNIFILQTPGIIPIVNMGGTLSSSIGELTELRTLTLPSTGLTGIIPDFFRSTPYLRNIHLDSNSLSGSIPPSISSLSTINSFTCASNSLSGTIPFIHSTLRIFKIDHNEFSGPLPDFIFSPPLLVHVGVSNNAFTGGIPPLSRSPIWTVLDVSSNNLTGSIAPNQLSVGAFTSVSLAGNRFTGELPLDLFNVSSILDVSSNRFTSVPSTISTSTLQSLDISDNPIYGNIPNLISTTLQLTKFVAKNCGFVAMNNSQGFPAYYLTNVALTYLDLSDNPLDTPIDGVFYAVIANTVLTLKLSNCQIRGPIYNLGSSGITSMQYMDLSHNFITGYLSLPFFIDTLSYFDISHNNISGVVDLSFASATSLYYFDISDNLYMEGPLPTFMTTDYDVLSDHPDQNMFCPSIIGKYKKLSVGMSPTYYDYALCLCYVGYYRRDGVCVKCPEHSACPGGFNQSQVIPNPGYFPIPSIDTPTMMIKCPNASLTSNPCNPSGTFPFTCQTGYEGRMCSKCSHGYFSDDFECNACGSPLSILAGICIIISAALLFIWVSLVEISSWHRGTTTILVFYVQTTGYLLSNGFLPISDGSNLLSAVYNTVFFRLMSFECISKSFGHKDKFYIVFATPLVVGGILLLVNLIVRSIARIRDKGIRFHRWSLRFFLYVFKLIHFPVCSQIFATFNCIADPISGEKFLNSSPFVSCDAGDYKPVLVLASFGILIYVVITFAAFIFCLKVWGPHSDRGDWLREEFGLLYLCYRRDRYWGDVYLMARRLILAMIAALLPAESAALSGLLLIVMLLSLLGQLWLQVYQHRMDNNLESVSLSLITISYIMVVLISRIGFGQDGDLAIKCVLLVINAIFIIVCLGIITYNRLIKIGYFHRLLQRTFIVRLMDDSQQKKKYKKMVEELDEDDFDLLYAVIHSRKIKMKTVSDISLEVTS</sequence>
<feature type="domain" description="TRP C-terminal" evidence="11">
    <location>
        <begin position="961"/>
        <end position="1088"/>
    </location>
</feature>
<dbReference type="AlphaFoldDB" id="A0A2P6NJT0"/>
<organism evidence="12 13">
    <name type="scientific">Planoprotostelium fungivorum</name>
    <dbReference type="NCBI Taxonomy" id="1890364"/>
    <lineage>
        <taxon>Eukaryota</taxon>
        <taxon>Amoebozoa</taxon>
        <taxon>Evosea</taxon>
        <taxon>Variosea</taxon>
        <taxon>Cavosteliida</taxon>
        <taxon>Cavosteliaceae</taxon>
        <taxon>Planoprotostelium</taxon>
    </lineage>
</organism>
<dbReference type="Proteomes" id="UP000241769">
    <property type="component" value="Unassembled WGS sequence"/>
</dbReference>
<feature type="transmembrane region" description="Helical" evidence="10">
    <location>
        <begin position="1060"/>
        <end position="1083"/>
    </location>
</feature>
<evidence type="ECO:0000256" key="9">
    <source>
        <dbReference type="ARBA" id="ARBA00037847"/>
    </source>
</evidence>
<evidence type="ECO:0000256" key="7">
    <source>
        <dbReference type="ARBA" id="ARBA00023170"/>
    </source>
</evidence>
<dbReference type="GO" id="GO:0012505">
    <property type="term" value="C:endomembrane system"/>
    <property type="evidence" value="ECO:0007669"/>
    <property type="project" value="UniProtKB-SubCell"/>
</dbReference>
<feature type="transmembrane region" description="Helical" evidence="10">
    <location>
        <begin position="923"/>
        <end position="946"/>
    </location>
</feature>
<keyword evidence="8" id="KW-0325">Glycoprotein</keyword>
<evidence type="ECO:0000313" key="12">
    <source>
        <dbReference type="EMBL" id="PRP84213.1"/>
    </source>
</evidence>
<evidence type="ECO:0000256" key="5">
    <source>
        <dbReference type="ARBA" id="ARBA00022989"/>
    </source>
</evidence>
<feature type="transmembrane region" description="Helical" evidence="10">
    <location>
        <begin position="1034"/>
        <end position="1054"/>
    </location>
</feature>
<dbReference type="STRING" id="1890364.A0A2P6NJT0"/>
<dbReference type="GO" id="GO:0005886">
    <property type="term" value="C:plasma membrane"/>
    <property type="evidence" value="ECO:0007669"/>
    <property type="project" value="UniProtKB-SubCell"/>
</dbReference>